<reference evidence="2" key="1">
    <citation type="submission" date="2018-02" db="EMBL/GenBank/DDBJ databases">
        <title>Multidrug Resistance Plasmids in Enterovirulent Escherichia coli Strains from Pigs in Switzerland.</title>
        <authorList>
            <person name="Brilhante M."/>
            <person name="Perreten V."/>
            <person name="Dona V."/>
        </authorList>
    </citation>
    <scope>NUCLEOTIDE SEQUENCE</scope>
    <source>
        <strain evidence="2">14OD0056</strain>
        <plasmid evidence="2">p14ODK88</plasmid>
    </source>
</reference>
<dbReference type="EMBL" id="AASFMQ010000053">
    <property type="protein sequence ID" value="EFB3618010.1"/>
    <property type="molecule type" value="Genomic_DNA"/>
</dbReference>
<evidence type="ECO:0000313" key="3">
    <source>
        <dbReference type="EMBL" id="EFB1699855.1"/>
    </source>
</evidence>
<dbReference type="EMBL" id="MG904991">
    <property type="protein sequence ID" value="AWU47665.1"/>
    <property type="molecule type" value="Genomic_DNA"/>
</dbReference>
<evidence type="ECO:0000256" key="1">
    <source>
        <dbReference type="SAM" id="SignalP"/>
    </source>
</evidence>
<sequence length="159" mass="17248">MKKIKSIALSTIAVALFGSAAMANAADLTANTSVTTTVQERSGFTASYNEIRSIKETDLKKIVNFGQITLNGMTGDHLSIRNLELTDPNRGDGYFTFTSPEGNSFKASIYGVKINGNIPQPWLADKIYNGYKLTVSTLFNESLVPGRYSDVITVILNGQ</sequence>
<dbReference type="Proteomes" id="UP000533284">
    <property type="component" value="Unassembled WGS sequence"/>
</dbReference>
<proteinExistence type="predicted"/>
<dbReference type="Proteomes" id="UP000531813">
    <property type="component" value="Unassembled WGS sequence"/>
</dbReference>
<dbReference type="EMBL" id="AASDBN010000056">
    <property type="protein sequence ID" value="EFB1699855.1"/>
    <property type="molecule type" value="Genomic_DNA"/>
</dbReference>
<evidence type="ECO:0000313" key="2">
    <source>
        <dbReference type="EMBL" id="AWU47665.1"/>
    </source>
</evidence>
<feature type="signal peptide" evidence="1">
    <location>
        <begin position="1"/>
        <end position="25"/>
    </location>
</feature>
<geneLocation type="plasmid" evidence="2">
    <name>p14ODK88</name>
</geneLocation>
<evidence type="ECO:0000313" key="8">
    <source>
        <dbReference type="Proteomes" id="UP000543252"/>
    </source>
</evidence>
<evidence type="ECO:0000313" key="6">
    <source>
        <dbReference type="Proteomes" id="UP000531813"/>
    </source>
</evidence>
<gene>
    <name evidence="3" type="ORF">FJQ40_21050</name>
    <name evidence="4" type="ORF">FPS11_24470</name>
    <name evidence="5" type="ORF">GOP25_25920</name>
</gene>
<keyword evidence="1" id="KW-0732">Signal</keyword>
<accession>A0A3Q8G827</accession>
<dbReference type="Proteomes" id="UP000543252">
    <property type="component" value="Unassembled WGS sequence"/>
</dbReference>
<name>A0A3Q8G827_ECOLX</name>
<organism evidence="2">
    <name type="scientific">Escherichia coli</name>
    <dbReference type="NCBI Taxonomy" id="562"/>
    <lineage>
        <taxon>Bacteria</taxon>
        <taxon>Pseudomonadati</taxon>
        <taxon>Pseudomonadota</taxon>
        <taxon>Gammaproteobacteria</taxon>
        <taxon>Enterobacterales</taxon>
        <taxon>Enterobacteriaceae</taxon>
        <taxon>Escherichia</taxon>
    </lineage>
</organism>
<evidence type="ECO:0000313" key="7">
    <source>
        <dbReference type="Proteomes" id="UP000533284"/>
    </source>
</evidence>
<dbReference type="RefSeq" id="WP_000721505.1">
    <property type="nucleotide sequence ID" value="NZ_BKBZ01000299.1"/>
</dbReference>
<reference evidence="5 6" key="2">
    <citation type="submission" date="2019-12" db="EMBL/GenBank/DDBJ databases">
        <authorList>
            <consortium name="GenomeTrakr network: Whole genome sequencing for foodborne pathogen traceback"/>
        </authorList>
    </citation>
    <scope>NUCLEOTIDE SEQUENCE [LARGE SCALE GENOMIC DNA]</scope>
    <source>
        <strain evidence="3 7">PSU-1847</strain>
        <strain evidence="4 8">PSU-1859</strain>
        <strain evidence="5 6">PSU-2243</strain>
    </source>
</reference>
<evidence type="ECO:0000313" key="4">
    <source>
        <dbReference type="EMBL" id="EFB3618010.1"/>
    </source>
</evidence>
<keyword evidence="2" id="KW-0614">Plasmid</keyword>
<protein>
    <submittedName>
        <fullName evidence="3">Fimbrial protein</fullName>
    </submittedName>
</protein>
<evidence type="ECO:0000313" key="5">
    <source>
        <dbReference type="EMBL" id="EFH5895585.1"/>
    </source>
</evidence>
<feature type="chain" id="PRO_5036090218" evidence="1">
    <location>
        <begin position="26"/>
        <end position="159"/>
    </location>
</feature>
<dbReference type="EMBL" id="AASWIS010000064">
    <property type="protein sequence ID" value="EFH5895585.1"/>
    <property type="molecule type" value="Genomic_DNA"/>
</dbReference>
<dbReference type="AlphaFoldDB" id="A0A3Q8G827"/>